<dbReference type="SUPFAM" id="SSF141066">
    <property type="entry name" value="ICP-like"/>
    <property type="match status" value="1"/>
</dbReference>
<gene>
    <name evidence="5" type="ORF">FAM09_01540</name>
</gene>
<proteinExistence type="predicted"/>
<dbReference type="GO" id="GO:0004869">
    <property type="term" value="F:cysteine-type endopeptidase inhibitor activity"/>
    <property type="evidence" value="ECO:0007669"/>
    <property type="project" value="UniProtKB-KW"/>
</dbReference>
<dbReference type="PANTHER" id="PTHR36530:SF1">
    <property type="entry name" value="AMOEBIASIN-1"/>
    <property type="match status" value="1"/>
</dbReference>
<dbReference type="Proteomes" id="UP000306918">
    <property type="component" value="Unassembled WGS sequence"/>
</dbReference>
<keyword evidence="3" id="KW-0472">Membrane</keyword>
<evidence type="ECO:0000259" key="4">
    <source>
        <dbReference type="Pfam" id="PF09394"/>
    </source>
</evidence>
<keyword evidence="6" id="KW-1185">Reference proteome</keyword>
<protein>
    <recommendedName>
        <fullName evidence="4">Proteinase inhibitor I42 chagasin domain-containing protein</fullName>
    </recommendedName>
</protein>
<dbReference type="Pfam" id="PF09394">
    <property type="entry name" value="Inhibitor_I42"/>
    <property type="match status" value="1"/>
</dbReference>
<evidence type="ECO:0000256" key="2">
    <source>
        <dbReference type="ARBA" id="ARBA00022704"/>
    </source>
</evidence>
<dbReference type="InterPro" id="IPR052781">
    <property type="entry name" value="Cys_protease_inhibitor_I42"/>
</dbReference>
<reference evidence="5 6" key="1">
    <citation type="submission" date="2019-04" db="EMBL/GenBank/DDBJ databases">
        <title>Niastella caeni sp. nov., isolated from activated sludge.</title>
        <authorList>
            <person name="Sheng M."/>
        </authorList>
    </citation>
    <scope>NUCLEOTIDE SEQUENCE [LARGE SCALE GENOMIC DNA]</scope>
    <source>
        <strain evidence="5 6">HX-2-15</strain>
    </source>
</reference>
<dbReference type="InterPro" id="IPR018990">
    <property type="entry name" value="Prot_inh_I42_chagasin"/>
</dbReference>
<feature type="transmembrane region" description="Helical" evidence="3">
    <location>
        <begin position="21"/>
        <end position="39"/>
    </location>
</feature>
<sequence>MAGYIMERQNTHKRRMAKQHIWPAEVVFVLIVLFSFLNMHCMQEYQLSEADNGRKLQLKMDDHVVIKLPASPGTGYNWEVLPNNHFSVSHQYRTQADAGIGAGGMDVFELNPQTQVQNGSIRFLYRRSWEDASKAGKQFSISYQIQ</sequence>
<evidence type="ECO:0000256" key="1">
    <source>
        <dbReference type="ARBA" id="ARBA00022690"/>
    </source>
</evidence>
<evidence type="ECO:0000313" key="5">
    <source>
        <dbReference type="EMBL" id="THU40823.1"/>
    </source>
</evidence>
<feature type="domain" description="Proteinase inhibitor I42 chagasin" evidence="4">
    <location>
        <begin position="58"/>
        <end position="142"/>
    </location>
</feature>
<comment type="caution">
    <text evidence="5">The sequence shown here is derived from an EMBL/GenBank/DDBJ whole genome shotgun (WGS) entry which is preliminary data.</text>
</comment>
<evidence type="ECO:0000313" key="6">
    <source>
        <dbReference type="Proteomes" id="UP000306918"/>
    </source>
</evidence>
<keyword evidence="2" id="KW-0789">Thiol protease inhibitor</keyword>
<accession>A0A4S8HYG8</accession>
<dbReference type="EMBL" id="STFF01000001">
    <property type="protein sequence ID" value="THU40823.1"/>
    <property type="molecule type" value="Genomic_DNA"/>
</dbReference>
<dbReference type="AlphaFoldDB" id="A0A4S8HYG8"/>
<keyword evidence="3" id="KW-0812">Transmembrane</keyword>
<dbReference type="Gene3D" id="2.60.40.2020">
    <property type="match status" value="1"/>
</dbReference>
<dbReference type="InterPro" id="IPR036331">
    <property type="entry name" value="Chagasin-like_sf"/>
</dbReference>
<name>A0A4S8HYG8_9BACT</name>
<keyword evidence="3" id="KW-1133">Transmembrane helix</keyword>
<evidence type="ECO:0000256" key="3">
    <source>
        <dbReference type="SAM" id="Phobius"/>
    </source>
</evidence>
<dbReference type="PANTHER" id="PTHR36530">
    <property type="entry name" value="INHIBITOR OF CYSTEINE PEPTIDASE"/>
    <property type="match status" value="1"/>
</dbReference>
<organism evidence="5 6">
    <name type="scientific">Niastella caeni</name>
    <dbReference type="NCBI Taxonomy" id="2569763"/>
    <lineage>
        <taxon>Bacteria</taxon>
        <taxon>Pseudomonadati</taxon>
        <taxon>Bacteroidota</taxon>
        <taxon>Chitinophagia</taxon>
        <taxon>Chitinophagales</taxon>
        <taxon>Chitinophagaceae</taxon>
        <taxon>Niastella</taxon>
    </lineage>
</organism>
<keyword evidence="1" id="KW-0646">Protease inhibitor</keyword>